<keyword evidence="3" id="KW-1185">Reference proteome</keyword>
<dbReference type="KEGG" id="samy:DB32_007964"/>
<evidence type="ECO:0000256" key="1">
    <source>
        <dbReference type="SAM" id="MobiDB-lite"/>
    </source>
</evidence>
<evidence type="ECO:0000313" key="3">
    <source>
        <dbReference type="Proteomes" id="UP000034883"/>
    </source>
</evidence>
<dbReference type="Proteomes" id="UP000034883">
    <property type="component" value="Chromosome"/>
</dbReference>
<proteinExistence type="predicted"/>
<organism evidence="2 3">
    <name type="scientific">Sandaracinus amylolyticus</name>
    <dbReference type="NCBI Taxonomy" id="927083"/>
    <lineage>
        <taxon>Bacteria</taxon>
        <taxon>Pseudomonadati</taxon>
        <taxon>Myxococcota</taxon>
        <taxon>Polyangia</taxon>
        <taxon>Polyangiales</taxon>
        <taxon>Sandaracinaceae</taxon>
        <taxon>Sandaracinus</taxon>
    </lineage>
</organism>
<dbReference type="EMBL" id="CP011125">
    <property type="protein sequence ID" value="AKF10815.1"/>
    <property type="molecule type" value="Genomic_DNA"/>
</dbReference>
<gene>
    <name evidence="2" type="ORF">DB32_007964</name>
</gene>
<reference evidence="2 3" key="1">
    <citation type="submission" date="2015-03" db="EMBL/GenBank/DDBJ databases">
        <title>Genome assembly of Sandaracinus amylolyticus DSM 53668.</title>
        <authorList>
            <person name="Sharma G."/>
            <person name="Subramanian S."/>
        </authorList>
    </citation>
    <scope>NUCLEOTIDE SEQUENCE [LARGE SCALE GENOMIC DNA]</scope>
    <source>
        <strain evidence="2 3">DSM 53668</strain>
    </source>
</reference>
<sequence length="48" mass="4949">MGMGTHELSRLHRAASESTRGANARHASCGAPARCVPLSLVSPARSSC</sequence>
<accession>A0A0F6W9J1</accession>
<name>A0A0F6W9J1_9BACT</name>
<protein>
    <submittedName>
        <fullName evidence="2">Uncharacterized protein</fullName>
    </submittedName>
</protein>
<feature type="region of interest" description="Disordered" evidence="1">
    <location>
        <begin position="1"/>
        <end position="29"/>
    </location>
</feature>
<evidence type="ECO:0000313" key="2">
    <source>
        <dbReference type="EMBL" id="AKF10815.1"/>
    </source>
</evidence>
<dbReference type="AlphaFoldDB" id="A0A0F6W9J1"/>
<dbReference type="STRING" id="927083.DB32_007964"/>